<evidence type="ECO:0000256" key="1">
    <source>
        <dbReference type="ARBA" id="ARBA00023015"/>
    </source>
</evidence>
<keyword evidence="2" id="KW-0238">DNA-binding</keyword>
<dbReference type="PANTHER" id="PTHR30146">
    <property type="entry name" value="LACI-RELATED TRANSCRIPTIONAL REPRESSOR"/>
    <property type="match status" value="1"/>
</dbReference>
<reference evidence="5" key="1">
    <citation type="submission" date="2019-10" db="EMBL/GenBank/DDBJ databases">
        <title>Nonomuraea sp. nov., isolated from Phyllanthus amarus.</title>
        <authorList>
            <person name="Klykleung N."/>
            <person name="Tanasupawat S."/>
        </authorList>
    </citation>
    <scope>NUCLEOTIDE SEQUENCE [LARGE SCALE GENOMIC DNA]</scope>
    <source>
        <strain evidence="5">3MP-10</strain>
    </source>
</reference>
<proteinExistence type="predicted"/>
<evidence type="ECO:0000256" key="2">
    <source>
        <dbReference type="ARBA" id="ARBA00023125"/>
    </source>
</evidence>
<dbReference type="CDD" id="cd01392">
    <property type="entry name" value="HTH_LacI"/>
    <property type="match status" value="1"/>
</dbReference>
<dbReference type="GO" id="GO:0003700">
    <property type="term" value="F:DNA-binding transcription factor activity"/>
    <property type="evidence" value="ECO:0007669"/>
    <property type="project" value="TreeGrafter"/>
</dbReference>
<dbReference type="PANTHER" id="PTHR30146:SF109">
    <property type="entry name" value="HTH-TYPE TRANSCRIPTIONAL REGULATOR GALS"/>
    <property type="match status" value="1"/>
</dbReference>
<dbReference type="InterPro" id="IPR010982">
    <property type="entry name" value="Lambda_DNA-bd_dom_sf"/>
</dbReference>
<keyword evidence="1" id="KW-0805">Transcription regulation</keyword>
<accession>A0A5N6APE4</accession>
<dbReference type="InterPro" id="IPR000843">
    <property type="entry name" value="HTH_LacI"/>
</dbReference>
<dbReference type="SUPFAM" id="SSF53822">
    <property type="entry name" value="Periplasmic binding protein-like I"/>
    <property type="match status" value="1"/>
</dbReference>
<dbReference type="SUPFAM" id="SSF47413">
    <property type="entry name" value="lambda repressor-like DNA-binding domains"/>
    <property type="match status" value="1"/>
</dbReference>
<evidence type="ECO:0000313" key="5">
    <source>
        <dbReference type="EMBL" id="KAB8169992.1"/>
    </source>
</evidence>
<dbReference type="Gene3D" id="3.40.50.2300">
    <property type="match status" value="2"/>
</dbReference>
<dbReference type="InterPro" id="IPR046335">
    <property type="entry name" value="LacI/GalR-like_sensor"/>
</dbReference>
<dbReference type="Pfam" id="PF13377">
    <property type="entry name" value="Peripla_BP_3"/>
    <property type="match status" value="1"/>
</dbReference>
<dbReference type="EMBL" id="VDLY02000002">
    <property type="protein sequence ID" value="KAB8169992.1"/>
    <property type="molecule type" value="Genomic_DNA"/>
</dbReference>
<evidence type="ECO:0000313" key="6">
    <source>
        <dbReference type="Proteomes" id="UP000314251"/>
    </source>
</evidence>
<keyword evidence="3" id="KW-0804">Transcription</keyword>
<evidence type="ECO:0000256" key="3">
    <source>
        <dbReference type="ARBA" id="ARBA00023163"/>
    </source>
</evidence>
<sequence length="322" mass="34413">MSTVSNVLNNPDRVATETRRRVEDAMDRVGYVRNGAARQLRGAPSRVVGCVLLDTANPYYAALARGVEDRLAEAGCVLVQCSTDVRADREAQWLRLLQEQNVRGVLVSPVSARVDHLTALRAHGTPVVLLDRAGANAELCAAVVDNVAGGELAARHLLDLGHRRLAYARAATPVPSVTARAEGIGRALRAARLDPAEALVEVRVTGASTDEVAREVVAGLLGHRPRPTGVVCFNDATALALLRGLRQRGIAVPGEISVVGYDDLDFAAELSPSLTTVRQPTYQLGHAAADLLLSEYHPHHRHQRLVFAPELMVRDSTGAPAG</sequence>
<dbReference type="Gene3D" id="1.10.260.40">
    <property type="entry name" value="lambda repressor-like DNA-binding domains"/>
    <property type="match status" value="1"/>
</dbReference>
<dbReference type="SMART" id="SM00354">
    <property type="entry name" value="HTH_LACI"/>
    <property type="match status" value="1"/>
</dbReference>
<comment type="caution">
    <text evidence="5">The sequence shown here is derived from an EMBL/GenBank/DDBJ whole genome shotgun (WGS) entry which is preliminary data.</text>
</comment>
<dbReference type="Proteomes" id="UP000314251">
    <property type="component" value="Unassembled WGS sequence"/>
</dbReference>
<name>A0A5N6APE4_9ACTN</name>
<dbReference type="PROSITE" id="PS50932">
    <property type="entry name" value="HTH_LACI_2"/>
    <property type="match status" value="1"/>
</dbReference>
<evidence type="ECO:0000259" key="4">
    <source>
        <dbReference type="PROSITE" id="PS50932"/>
    </source>
</evidence>
<feature type="domain" description="HTH lacI-type" evidence="4">
    <location>
        <begin position="1"/>
        <end position="42"/>
    </location>
</feature>
<dbReference type="InterPro" id="IPR028082">
    <property type="entry name" value="Peripla_BP_I"/>
</dbReference>
<dbReference type="AlphaFoldDB" id="A0A5N6APE4"/>
<dbReference type="Pfam" id="PF00356">
    <property type="entry name" value="LacI"/>
    <property type="match status" value="1"/>
</dbReference>
<keyword evidence="6" id="KW-1185">Reference proteome</keyword>
<gene>
    <name evidence="5" type="ORF">FH607_004015</name>
</gene>
<protein>
    <submittedName>
        <fullName evidence="5">Substrate-binding domain-containing protein</fullName>
    </submittedName>
</protein>
<dbReference type="GO" id="GO:0000976">
    <property type="term" value="F:transcription cis-regulatory region binding"/>
    <property type="evidence" value="ECO:0007669"/>
    <property type="project" value="TreeGrafter"/>
</dbReference>
<organism evidence="5 6">
    <name type="scientific">Streptomyces mimosae</name>
    <dbReference type="NCBI Taxonomy" id="2586635"/>
    <lineage>
        <taxon>Bacteria</taxon>
        <taxon>Bacillati</taxon>
        <taxon>Actinomycetota</taxon>
        <taxon>Actinomycetes</taxon>
        <taxon>Kitasatosporales</taxon>
        <taxon>Streptomycetaceae</taxon>
        <taxon>Streptomyces</taxon>
    </lineage>
</organism>
<dbReference type="OrthoDB" id="37081at2"/>